<feature type="domain" description="Reverse transcriptase" evidence="1">
    <location>
        <begin position="440"/>
        <end position="639"/>
    </location>
</feature>
<dbReference type="GO" id="GO:0003824">
    <property type="term" value="F:catalytic activity"/>
    <property type="evidence" value="ECO:0007669"/>
    <property type="project" value="InterPro"/>
</dbReference>
<dbReference type="EMBL" id="JABDTM020023224">
    <property type="protein sequence ID" value="KAH0815333.1"/>
    <property type="molecule type" value="Genomic_DNA"/>
</dbReference>
<accession>A0A8J6LD06</accession>
<reference evidence="2" key="1">
    <citation type="journal article" date="2020" name="J Insects Food Feed">
        <title>The yellow mealworm (Tenebrio molitor) genome: a resource for the emerging insects as food and feed industry.</title>
        <authorList>
            <person name="Eriksson T."/>
            <person name="Andere A."/>
            <person name="Kelstrup H."/>
            <person name="Emery V."/>
            <person name="Picard C."/>
        </authorList>
    </citation>
    <scope>NUCLEOTIDE SEQUENCE</scope>
    <source>
        <strain evidence="2">Stoneville</strain>
        <tissue evidence="2">Whole head</tissue>
    </source>
</reference>
<dbReference type="PANTHER" id="PTHR19446">
    <property type="entry name" value="REVERSE TRANSCRIPTASES"/>
    <property type="match status" value="1"/>
</dbReference>
<name>A0A8J6LD06_TENMO</name>
<proteinExistence type="predicted"/>
<dbReference type="PROSITE" id="PS50878">
    <property type="entry name" value="RT_POL"/>
    <property type="match status" value="1"/>
</dbReference>
<protein>
    <recommendedName>
        <fullName evidence="1">Reverse transcriptase domain-containing protein</fullName>
    </recommendedName>
</protein>
<dbReference type="InterPro" id="IPR036691">
    <property type="entry name" value="Endo/exonu/phosph_ase_sf"/>
</dbReference>
<dbReference type="InterPro" id="IPR000477">
    <property type="entry name" value="RT_dom"/>
</dbReference>
<reference evidence="2" key="2">
    <citation type="submission" date="2021-08" db="EMBL/GenBank/DDBJ databases">
        <authorList>
            <person name="Eriksson T."/>
        </authorList>
    </citation>
    <scope>NUCLEOTIDE SEQUENCE</scope>
    <source>
        <strain evidence="2">Stoneville</strain>
        <tissue evidence="2">Whole head</tissue>
    </source>
</reference>
<dbReference type="InterPro" id="IPR043502">
    <property type="entry name" value="DNA/RNA_pol_sf"/>
</dbReference>
<dbReference type="SUPFAM" id="SSF56672">
    <property type="entry name" value="DNA/RNA polymerases"/>
    <property type="match status" value="1"/>
</dbReference>
<dbReference type="SUPFAM" id="SSF56219">
    <property type="entry name" value="DNase I-like"/>
    <property type="match status" value="1"/>
</dbReference>
<dbReference type="Proteomes" id="UP000719412">
    <property type="component" value="Unassembled WGS sequence"/>
</dbReference>
<evidence type="ECO:0000313" key="2">
    <source>
        <dbReference type="EMBL" id="KAH0815333.1"/>
    </source>
</evidence>
<evidence type="ECO:0000259" key="1">
    <source>
        <dbReference type="PROSITE" id="PS50878"/>
    </source>
</evidence>
<comment type="caution">
    <text evidence="2">The sequence shown here is derived from an EMBL/GenBank/DDBJ whole genome shotgun (WGS) entry which is preliminary data.</text>
</comment>
<sequence length="639" mass="71842">MRFLQLNANRSRAVHWLVDQLTRERGTSVLLMSEPNIRQVRTPGWLVDDSEDAAIMLRGTSMGKWGKGRGFVWAQVTSYTVFSCYISPNITTGEFERHLDDLASCVRTQGGPVIVAGDFNAKAFMWGSAVEDAKGRMLADWAAATNLVAMNRGEPTFERGGSTSVLDVTFCSPDVARRVHGWHVMEAGSTTSDHMPIEFEIAERHIATEAGCPAHGWRWAENKKDELAEQMVMELGELSSPSAFEIQHRVEEMCDRILPKRGYLRNTMRAVFWWTGEVAFRRRDNLSKRRRLARARRSATQRQQEDTIGNMESVSAQARKRLKKEIRAAKAKAWEKLQESVENDPWGKGYRIATGKFQKKTPLSLEERREAVAKLFPIRPIAEWPRVEIGAVESFTTDELRAAALKLRPGKAPGPDGIPPEVIRLLAEVVPRTLLSLMNGLFAAARFPDEWKRAKLVLIPNAKSVDRKKLRPICLLDCLGKLYEHLIRTRLLEELEQRGGLSDSQFGFREGRSTVDATQEVMKFAKVANSGSWGRKDFCALTTVDVANAFNSASWQRIVEALHHKNMPPWTIAIVQDYLRDRWVEDDDLSIRVSCGVPQGSVLGPTLWNLLYDGVLRIEVPLGSARKCPYAASSGDSPS</sequence>
<keyword evidence="3" id="KW-1185">Reference proteome</keyword>
<dbReference type="CDD" id="cd09077">
    <property type="entry name" value="R1-I-EN"/>
    <property type="match status" value="1"/>
</dbReference>
<gene>
    <name evidence="2" type="ORF">GEV33_007458</name>
</gene>
<dbReference type="CDD" id="cd01650">
    <property type="entry name" value="RT_nLTR_like"/>
    <property type="match status" value="1"/>
</dbReference>
<evidence type="ECO:0000313" key="3">
    <source>
        <dbReference type="Proteomes" id="UP000719412"/>
    </source>
</evidence>
<dbReference type="Gene3D" id="3.60.10.10">
    <property type="entry name" value="Endonuclease/exonuclease/phosphatase"/>
    <property type="match status" value="1"/>
</dbReference>
<dbReference type="AlphaFoldDB" id="A0A8J6LD06"/>
<dbReference type="GO" id="GO:0071897">
    <property type="term" value="P:DNA biosynthetic process"/>
    <property type="evidence" value="ECO:0007669"/>
    <property type="project" value="UniProtKB-ARBA"/>
</dbReference>
<dbReference type="Pfam" id="PF14529">
    <property type="entry name" value="Exo_endo_phos_2"/>
    <property type="match status" value="1"/>
</dbReference>
<organism evidence="2 3">
    <name type="scientific">Tenebrio molitor</name>
    <name type="common">Yellow mealworm beetle</name>
    <dbReference type="NCBI Taxonomy" id="7067"/>
    <lineage>
        <taxon>Eukaryota</taxon>
        <taxon>Metazoa</taxon>
        <taxon>Ecdysozoa</taxon>
        <taxon>Arthropoda</taxon>
        <taxon>Hexapoda</taxon>
        <taxon>Insecta</taxon>
        <taxon>Pterygota</taxon>
        <taxon>Neoptera</taxon>
        <taxon>Endopterygota</taxon>
        <taxon>Coleoptera</taxon>
        <taxon>Polyphaga</taxon>
        <taxon>Cucujiformia</taxon>
        <taxon>Tenebrionidae</taxon>
        <taxon>Tenebrio</taxon>
    </lineage>
</organism>
<dbReference type="Pfam" id="PF00078">
    <property type="entry name" value="RVT_1"/>
    <property type="match status" value="1"/>
</dbReference>
<dbReference type="InterPro" id="IPR005135">
    <property type="entry name" value="Endo/exonuclease/phosphatase"/>
</dbReference>